<sequence>MTKPSQSRLLHLLSYRDDAEIDGAYSVVGYFVLYRYTYRPPQHPHYALIVQKRHSAEVNTTVHLYCYNNTSNNKKWQCAKIVIKRIRIRAVRLYKIHANNREEYEVEDNDHTIPYVHPVLVLRVHRSHHPCQEEHRVRHLLEGQAYPDFRRDRDSRLAQVDLEVP</sequence>
<dbReference type="EMBL" id="KI658313">
    <property type="protein sequence ID" value="ETN83085.1"/>
    <property type="molecule type" value="Genomic_DNA"/>
</dbReference>
<name>W2TLU6_NECAM</name>
<protein>
    <submittedName>
        <fullName evidence="1">Uncharacterized protein</fullName>
    </submittedName>
</protein>
<accession>W2TLU6</accession>
<organism evidence="1 2">
    <name type="scientific">Necator americanus</name>
    <name type="common">Human hookworm</name>
    <dbReference type="NCBI Taxonomy" id="51031"/>
    <lineage>
        <taxon>Eukaryota</taxon>
        <taxon>Metazoa</taxon>
        <taxon>Ecdysozoa</taxon>
        <taxon>Nematoda</taxon>
        <taxon>Chromadorea</taxon>
        <taxon>Rhabditida</taxon>
        <taxon>Rhabditina</taxon>
        <taxon>Rhabditomorpha</taxon>
        <taxon>Strongyloidea</taxon>
        <taxon>Ancylostomatidae</taxon>
        <taxon>Bunostominae</taxon>
        <taxon>Necator</taxon>
    </lineage>
</organism>
<dbReference type="Proteomes" id="UP000053676">
    <property type="component" value="Unassembled WGS sequence"/>
</dbReference>
<reference evidence="2" key="1">
    <citation type="journal article" date="2014" name="Nat. Genet.">
        <title>Genome of the human hookworm Necator americanus.</title>
        <authorList>
            <person name="Tang Y.T."/>
            <person name="Gao X."/>
            <person name="Rosa B.A."/>
            <person name="Abubucker S."/>
            <person name="Hallsworth-Pepin K."/>
            <person name="Martin J."/>
            <person name="Tyagi R."/>
            <person name="Heizer E."/>
            <person name="Zhang X."/>
            <person name="Bhonagiri-Palsikar V."/>
            <person name="Minx P."/>
            <person name="Warren W.C."/>
            <person name="Wang Q."/>
            <person name="Zhan B."/>
            <person name="Hotez P.J."/>
            <person name="Sternberg P.W."/>
            <person name="Dougall A."/>
            <person name="Gaze S.T."/>
            <person name="Mulvenna J."/>
            <person name="Sotillo J."/>
            <person name="Ranganathan S."/>
            <person name="Rabelo E.M."/>
            <person name="Wilson R.K."/>
            <person name="Felgner P.L."/>
            <person name="Bethony J."/>
            <person name="Hawdon J.M."/>
            <person name="Gasser R.B."/>
            <person name="Loukas A."/>
            <person name="Mitreva M."/>
        </authorList>
    </citation>
    <scope>NUCLEOTIDE SEQUENCE [LARGE SCALE GENOMIC DNA]</scope>
</reference>
<evidence type="ECO:0000313" key="1">
    <source>
        <dbReference type="EMBL" id="ETN83085.1"/>
    </source>
</evidence>
<gene>
    <name evidence="1" type="ORF">NECAME_01885</name>
</gene>
<dbReference type="AlphaFoldDB" id="W2TLU6"/>
<evidence type="ECO:0000313" key="2">
    <source>
        <dbReference type="Proteomes" id="UP000053676"/>
    </source>
</evidence>
<proteinExistence type="predicted"/>
<keyword evidence="2" id="KW-1185">Reference proteome</keyword>
<dbReference type="KEGG" id="nai:NECAME_01885"/>